<reference evidence="1 2" key="1">
    <citation type="submission" date="2020-08" db="EMBL/GenBank/DDBJ databases">
        <authorList>
            <person name="Koutsovoulos G."/>
            <person name="Danchin GJ E."/>
        </authorList>
    </citation>
    <scope>NUCLEOTIDE SEQUENCE [LARGE SCALE GENOMIC DNA]</scope>
</reference>
<evidence type="ECO:0000313" key="2">
    <source>
        <dbReference type="Proteomes" id="UP000580250"/>
    </source>
</evidence>
<protein>
    <submittedName>
        <fullName evidence="1">Uncharacterized protein</fullName>
    </submittedName>
</protein>
<sequence length="55" mass="6338">MFSCIQCLVVYISASPLRKFSHVAIRIEPRIVWEIYKVHAKIIKNLLGLTSQLLP</sequence>
<dbReference type="AlphaFoldDB" id="A0A6V7VI89"/>
<dbReference type="EMBL" id="CAJEWN010000238">
    <property type="protein sequence ID" value="CAD2174563.1"/>
    <property type="molecule type" value="Genomic_DNA"/>
</dbReference>
<evidence type="ECO:0000313" key="1">
    <source>
        <dbReference type="EMBL" id="CAD2174563.1"/>
    </source>
</evidence>
<proteinExistence type="predicted"/>
<dbReference type="Proteomes" id="UP000580250">
    <property type="component" value="Unassembled WGS sequence"/>
</dbReference>
<organism evidence="1 2">
    <name type="scientific">Meloidogyne enterolobii</name>
    <name type="common">Root-knot nematode worm</name>
    <name type="synonym">Meloidogyne mayaguensis</name>
    <dbReference type="NCBI Taxonomy" id="390850"/>
    <lineage>
        <taxon>Eukaryota</taxon>
        <taxon>Metazoa</taxon>
        <taxon>Ecdysozoa</taxon>
        <taxon>Nematoda</taxon>
        <taxon>Chromadorea</taxon>
        <taxon>Rhabditida</taxon>
        <taxon>Tylenchina</taxon>
        <taxon>Tylenchomorpha</taxon>
        <taxon>Tylenchoidea</taxon>
        <taxon>Meloidogynidae</taxon>
        <taxon>Meloidogyninae</taxon>
        <taxon>Meloidogyne</taxon>
    </lineage>
</organism>
<accession>A0A6V7VI89</accession>
<comment type="caution">
    <text evidence="1">The sequence shown here is derived from an EMBL/GenBank/DDBJ whole genome shotgun (WGS) entry which is preliminary data.</text>
</comment>
<gene>
    <name evidence="1" type="ORF">MENT_LOCUS26238</name>
</gene>
<name>A0A6V7VI89_MELEN</name>